<keyword evidence="3" id="KW-1185">Reference proteome</keyword>
<evidence type="ECO:0000313" key="2">
    <source>
        <dbReference type="EMBL" id="KAG6375044.1"/>
    </source>
</evidence>
<dbReference type="OrthoDB" id="10255128at2759"/>
<organism evidence="2 3">
    <name type="scientific">Boletus reticuloceps</name>
    <dbReference type="NCBI Taxonomy" id="495285"/>
    <lineage>
        <taxon>Eukaryota</taxon>
        <taxon>Fungi</taxon>
        <taxon>Dikarya</taxon>
        <taxon>Basidiomycota</taxon>
        <taxon>Agaricomycotina</taxon>
        <taxon>Agaricomycetes</taxon>
        <taxon>Agaricomycetidae</taxon>
        <taxon>Boletales</taxon>
        <taxon>Boletineae</taxon>
        <taxon>Boletaceae</taxon>
        <taxon>Boletoideae</taxon>
        <taxon>Boletus</taxon>
    </lineage>
</organism>
<protein>
    <submittedName>
        <fullName evidence="2">Uncharacterized protein</fullName>
    </submittedName>
</protein>
<sequence length="240" mass="24291">MVFTKLSAQEKGAFFGLLDEYFQSRPELFGQGGGQGVSGLAGTGISTTAAASVVQRALAVGNSATGSNGRTGGGASGLGKSTNPFSAAGLATPSSGDVAHAMAVGRVAAASLAFSQAQAHPGGGGISPSLSPSLSPSPAHVNADVHSSGPPSLPRRGMFNVPAFAVVEQSHGVMATPGSEVDKLVTRKVGGRVLDLVPYPSRALPYPIRLPYHTIPHPNPRHLSSRLSSAPVDIVGRPWQ</sequence>
<proteinExistence type="predicted"/>
<name>A0A8I2YNB1_9AGAM</name>
<accession>A0A8I2YNB1</accession>
<feature type="compositionally biased region" description="Low complexity" evidence="1">
    <location>
        <begin position="127"/>
        <end position="138"/>
    </location>
</feature>
<dbReference type="AlphaFoldDB" id="A0A8I2YNB1"/>
<feature type="region of interest" description="Disordered" evidence="1">
    <location>
        <begin position="121"/>
        <end position="151"/>
    </location>
</feature>
<gene>
    <name evidence="2" type="ORF">JVT61DRAFT_3825</name>
</gene>
<comment type="caution">
    <text evidence="2">The sequence shown here is derived from an EMBL/GenBank/DDBJ whole genome shotgun (WGS) entry which is preliminary data.</text>
</comment>
<reference evidence="2" key="1">
    <citation type="submission" date="2021-03" db="EMBL/GenBank/DDBJ databases">
        <title>Evolutionary innovations through gain and loss of genes in the ectomycorrhizal Boletales.</title>
        <authorList>
            <person name="Wu G."/>
            <person name="Miyauchi S."/>
            <person name="Morin E."/>
            <person name="Yang Z.-L."/>
            <person name="Xu J."/>
            <person name="Martin F.M."/>
        </authorList>
    </citation>
    <scope>NUCLEOTIDE SEQUENCE</scope>
    <source>
        <strain evidence="2">BR01</strain>
    </source>
</reference>
<evidence type="ECO:0000256" key="1">
    <source>
        <dbReference type="SAM" id="MobiDB-lite"/>
    </source>
</evidence>
<dbReference type="EMBL" id="JAGFBS010000016">
    <property type="protein sequence ID" value="KAG6375044.1"/>
    <property type="molecule type" value="Genomic_DNA"/>
</dbReference>
<evidence type="ECO:0000313" key="3">
    <source>
        <dbReference type="Proteomes" id="UP000683000"/>
    </source>
</evidence>
<dbReference type="Proteomes" id="UP000683000">
    <property type="component" value="Unassembled WGS sequence"/>
</dbReference>